<keyword evidence="3" id="KW-1185">Reference proteome</keyword>
<dbReference type="InterPro" id="IPR001853">
    <property type="entry name" value="DSBA-like_thioredoxin_dom"/>
</dbReference>
<name>A0ABS5QC37_9PROT</name>
<evidence type="ECO:0000313" key="3">
    <source>
        <dbReference type="Proteomes" id="UP000766336"/>
    </source>
</evidence>
<dbReference type="CDD" id="cd03024">
    <property type="entry name" value="DsbA_FrnE"/>
    <property type="match status" value="1"/>
</dbReference>
<dbReference type="InterPro" id="IPR036249">
    <property type="entry name" value="Thioredoxin-like_sf"/>
</dbReference>
<dbReference type="EMBL" id="JAHCDA010000002">
    <property type="protein sequence ID" value="MBS7811244.1"/>
    <property type="molecule type" value="Genomic_DNA"/>
</dbReference>
<dbReference type="Proteomes" id="UP000766336">
    <property type="component" value="Unassembled WGS sequence"/>
</dbReference>
<dbReference type="RefSeq" id="WP_213669933.1">
    <property type="nucleotide sequence ID" value="NZ_JAHCDA010000002.1"/>
</dbReference>
<accession>A0ABS5QC37</accession>
<protein>
    <submittedName>
        <fullName evidence="2">DsbA family oxidoreductase</fullName>
    </submittedName>
</protein>
<gene>
    <name evidence="2" type="ORF">KHU32_09870</name>
</gene>
<evidence type="ECO:0000259" key="1">
    <source>
        <dbReference type="Pfam" id="PF01323"/>
    </source>
</evidence>
<dbReference type="PANTHER" id="PTHR13887">
    <property type="entry name" value="GLUTATHIONE S-TRANSFERASE KAPPA"/>
    <property type="match status" value="1"/>
</dbReference>
<organism evidence="2 3">
    <name type="scientific">Roseococcus pinisoli</name>
    <dbReference type="NCBI Taxonomy" id="2835040"/>
    <lineage>
        <taxon>Bacteria</taxon>
        <taxon>Pseudomonadati</taxon>
        <taxon>Pseudomonadota</taxon>
        <taxon>Alphaproteobacteria</taxon>
        <taxon>Acetobacterales</taxon>
        <taxon>Roseomonadaceae</taxon>
        <taxon>Roseococcus</taxon>
    </lineage>
</organism>
<feature type="domain" description="DSBA-like thioredoxin" evidence="1">
    <location>
        <begin position="7"/>
        <end position="202"/>
    </location>
</feature>
<reference evidence="2 3" key="1">
    <citation type="submission" date="2021-05" db="EMBL/GenBank/DDBJ databases">
        <title>Roseococcus sp. XZZS9, whole genome shotgun sequencing project.</title>
        <authorList>
            <person name="Zhao G."/>
            <person name="Shen L."/>
        </authorList>
    </citation>
    <scope>NUCLEOTIDE SEQUENCE [LARGE SCALE GENOMIC DNA]</scope>
    <source>
        <strain evidence="2 3">XZZS9</strain>
    </source>
</reference>
<dbReference type="PANTHER" id="PTHR13887:SF41">
    <property type="entry name" value="THIOREDOXIN SUPERFAMILY PROTEIN"/>
    <property type="match status" value="1"/>
</dbReference>
<sequence length="209" mass="22946">MEPSRRIDVISDAICPWCWIGKTNLDAALALIGPAAADFAVHWRPFQLNPEMPAEGVERASYRAQKFGSVERGAELDANVAEAGRKVGLEFRHDLMLRTPNTINAHRLLQWAGPRQHEMVEALFRGYFQEGKDVGDLATLTEIAASLGLEAGEFLASDELAEQVRAEDAYFRRIGISGVPSFALDGRVLFSGAYPAEHIAEVLTQPRAA</sequence>
<dbReference type="Gene3D" id="3.40.30.10">
    <property type="entry name" value="Glutaredoxin"/>
    <property type="match status" value="1"/>
</dbReference>
<proteinExistence type="predicted"/>
<dbReference type="SUPFAM" id="SSF52833">
    <property type="entry name" value="Thioredoxin-like"/>
    <property type="match status" value="1"/>
</dbReference>
<evidence type="ECO:0000313" key="2">
    <source>
        <dbReference type="EMBL" id="MBS7811244.1"/>
    </source>
</evidence>
<dbReference type="Pfam" id="PF01323">
    <property type="entry name" value="DSBA"/>
    <property type="match status" value="1"/>
</dbReference>
<comment type="caution">
    <text evidence="2">The sequence shown here is derived from an EMBL/GenBank/DDBJ whole genome shotgun (WGS) entry which is preliminary data.</text>
</comment>